<evidence type="ECO:0000313" key="4">
    <source>
        <dbReference type="Proteomes" id="UP000011529"/>
    </source>
</evidence>
<dbReference type="AlphaFoldDB" id="M2B0M6"/>
<accession>M2B0M6</accession>
<sequence length="172" mass="19213">MRSLLAILSAIALLVGTGCNSASDKLSSENQLLPDREDTGNRQNPELEDLVASVRNALESREADRLQRLFYTESQPEDLTAVFQQQIKSLVHNDKLALREIQVCEFAEHEPDPPLPGEFNGSKLEFLRPPTHWIIANMGGVDGKATISLELTFPATKIENHWMLLGSRYGEE</sequence>
<organism evidence="3 4">
    <name type="scientific">Rhodopirellula europaea 6C</name>
    <dbReference type="NCBI Taxonomy" id="1263867"/>
    <lineage>
        <taxon>Bacteria</taxon>
        <taxon>Pseudomonadati</taxon>
        <taxon>Planctomycetota</taxon>
        <taxon>Planctomycetia</taxon>
        <taxon>Pirellulales</taxon>
        <taxon>Pirellulaceae</taxon>
        <taxon>Rhodopirellula</taxon>
    </lineage>
</organism>
<gene>
    <name evidence="3" type="ORF">RE6C_03919</name>
</gene>
<keyword evidence="2" id="KW-0732">Signal</keyword>
<dbReference type="PROSITE" id="PS51257">
    <property type="entry name" value="PROKAR_LIPOPROTEIN"/>
    <property type="match status" value="1"/>
</dbReference>
<feature type="region of interest" description="Disordered" evidence="1">
    <location>
        <begin position="21"/>
        <end position="47"/>
    </location>
</feature>
<comment type="caution">
    <text evidence="3">The sequence shown here is derived from an EMBL/GenBank/DDBJ whole genome shotgun (WGS) entry which is preliminary data.</text>
</comment>
<reference evidence="3" key="1">
    <citation type="submission" date="2012-11" db="EMBL/GenBank/DDBJ databases">
        <title>Permanent draft genomes of Rhodopirellula europaea strain SH398 and 6C.</title>
        <authorList>
            <person name="Richter M."/>
            <person name="Richter-Heitmann T."/>
            <person name="Frank C."/>
            <person name="Harder J."/>
            <person name="Glockner F.O."/>
        </authorList>
    </citation>
    <scope>NUCLEOTIDE SEQUENCE</scope>
    <source>
        <strain evidence="3">6C</strain>
    </source>
</reference>
<dbReference type="PATRIC" id="fig|1263867.3.peg.4195"/>
<protein>
    <submittedName>
        <fullName evidence="3">Secreted protein</fullName>
    </submittedName>
</protein>
<feature type="signal peptide" evidence="2">
    <location>
        <begin position="1"/>
        <end position="22"/>
    </location>
</feature>
<reference evidence="3" key="2">
    <citation type="journal article" date="2013" name="Mar. Genomics">
        <title>Expression of sulfatases in Rhodopirellula baltica and the diversity of sulfatases in the genus Rhodopirellula.</title>
        <authorList>
            <person name="Wegner C.E."/>
            <person name="Richter-Heitmann T."/>
            <person name="Klindworth A."/>
            <person name="Klockow C."/>
            <person name="Richter M."/>
            <person name="Achstetter T."/>
            <person name="Glockner F.O."/>
            <person name="Harder J."/>
        </authorList>
    </citation>
    <scope>NUCLEOTIDE SEQUENCE [LARGE SCALE GENOMIC DNA]</scope>
    <source>
        <strain evidence="3">6C</strain>
    </source>
</reference>
<keyword evidence="4" id="KW-1185">Reference proteome</keyword>
<dbReference type="EMBL" id="ANMO01000178">
    <property type="protein sequence ID" value="EMB15333.1"/>
    <property type="molecule type" value="Genomic_DNA"/>
</dbReference>
<proteinExistence type="predicted"/>
<feature type="compositionally biased region" description="Polar residues" evidence="1">
    <location>
        <begin position="21"/>
        <end position="31"/>
    </location>
</feature>
<name>M2B0M6_9BACT</name>
<evidence type="ECO:0000256" key="1">
    <source>
        <dbReference type="SAM" id="MobiDB-lite"/>
    </source>
</evidence>
<evidence type="ECO:0000256" key="2">
    <source>
        <dbReference type="SAM" id="SignalP"/>
    </source>
</evidence>
<feature type="chain" id="PRO_5004020676" evidence="2">
    <location>
        <begin position="23"/>
        <end position="172"/>
    </location>
</feature>
<evidence type="ECO:0000313" key="3">
    <source>
        <dbReference type="EMBL" id="EMB15333.1"/>
    </source>
</evidence>
<dbReference type="Proteomes" id="UP000011529">
    <property type="component" value="Unassembled WGS sequence"/>
</dbReference>